<dbReference type="AlphaFoldDB" id="A0A4Q7EP72"/>
<dbReference type="InterPro" id="IPR029058">
    <property type="entry name" value="AB_hydrolase_fold"/>
</dbReference>
<accession>A0A4Q7EP72</accession>
<dbReference type="PANTHER" id="PTHR33428">
    <property type="entry name" value="CHLOROPHYLLASE-2, CHLOROPLASTIC"/>
    <property type="match status" value="1"/>
</dbReference>
<comment type="caution">
    <text evidence="2">The sequence shown here is derived from an EMBL/GenBank/DDBJ whole genome shotgun (WGS) entry which is preliminary data.</text>
</comment>
<dbReference type="RefSeq" id="WP_130243795.1">
    <property type="nucleotide sequence ID" value="NZ_PPUZ01000001.1"/>
</dbReference>
<dbReference type="PANTHER" id="PTHR33428:SF14">
    <property type="entry name" value="CARBOXYLESTERASE TYPE B DOMAIN-CONTAINING PROTEIN"/>
    <property type="match status" value="1"/>
</dbReference>
<proteinExistence type="predicted"/>
<dbReference type="Gene3D" id="3.40.50.1820">
    <property type="entry name" value="alpha/beta hydrolase"/>
    <property type="match status" value="1"/>
</dbReference>
<evidence type="ECO:0000313" key="2">
    <source>
        <dbReference type="EMBL" id="RZM85426.1"/>
    </source>
</evidence>
<dbReference type="Proteomes" id="UP000292345">
    <property type="component" value="Unassembled WGS sequence"/>
</dbReference>
<feature type="chain" id="PRO_5020612719" evidence="1">
    <location>
        <begin position="21"/>
        <end position="254"/>
    </location>
</feature>
<dbReference type="EMBL" id="PPUZ01000001">
    <property type="protein sequence ID" value="RZM85426.1"/>
    <property type="molecule type" value="Genomic_DNA"/>
</dbReference>
<name>A0A4Q7EP72_9GAMM</name>
<sequence length="254" mass="27703">MKFLKGFGLVAACWLSTAVADVQPVSVYDKARDRAIPVEITYPESHAQCSEKAPCPVAFLGAGYGMSHTDYTFLAKVLNKHGYLVVAIGHELPGDPPLSVSGNLFETRSENWQRGAKTLAFLHDELQSTMTGYDFNHLTLVGHSNGGDISAWLGNEGKPYVKQIITLDHRRVPLPKTKEIKVLSIRASDFAADPGVLPSEAEQAEFGSCVVTIPKARHNDIADFGPGWLKDKIAQLMKLHFAGKPCDAIKSAWT</sequence>
<feature type="signal peptide" evidence="1">
    <location>
        <begin position="1"/>
        <end position="20"/>
    </location>
</feature>
<protein>
    <submittedName>
        <fullName evidence="2">Alpha/beta hydrolase</fullName>
    </submittedName>
</protein>
<evidence type="ECO:0000256" key="1">
    <source>
        <dbReference type="SAM" id="SignalP"/>
    </source>
</evidence>
<reference evidence="2 3" key="1">
    <citation type="submission" date="2018-01" db="EMBL/GenBank/DDBJ databases">
        <title>Co-occurrence of chitin degradation, pigmentation and bioactivity in marine Pseudoalteromonas.</title>
        <authorList>
            <person name="Paulsen S."/>
            <person name="Gram L."/>
            <person name="Machado H."/>
        </authorList>
    </citation>
    <scope>NUCLEOTIDE SEQUENCE [LARGE SCALE GENOMIC DNA]</scope>
    <source>
        <strain evidence="2 3">S1946</strain>
    </source>
</reference>
<dbReference type="GO" id="GO:0016787">
    <property type="term" value="F:hydrolase activity"/>
    <property type="evidence" value="ECO:0007669"/>
    <property type="project" value="UniProtKB-KW"/>
</dbReference>
<gene>
    <name evidence="2" type="ORF">C3B51_00370</name>
</gene>
<dbReference type="SUPFAM" id="SSF53474">
    <property type="entry name" value="alpha/beta-Hydrolases"/>
    <property type="match status" value="1"/>
</dbReference>
<keyword evidence="2" id="KW-0378">Hydrolase</keyword>
<keyword evidence="1" id="KW-0732">Signal</keyword>
<organism evidence="2 3">
    <name type="scientific">Pseudoalteromonas rubra</name>
    <dbReference type="NCBI Taxonomy" id="43658"/>
    <lineage>
        <taxon>Bacteria</taxon>
        <taxon>Pseudomonadati</taxon>
        <taxon>Pseudomonadota</taxon>
        <taxon>Gammaproteobacteria</taxon>
        <taxon>Alteromonadales</taxon>
        <taxon>Pseudoalteromonadaceae</taxon>
        <taxon>Pseudoalteromonas</taxon>
    </lineage>
</organism>
<evidence type="ECO:0000313" key="3">
    <source>
        <dbReference type="Proteomes" id="UP000292345"/>
    </source>
</evidence>